<dbReference type="RefSeq" id="WP_087283565.1">
    <property type="nucleotide sequence ID" value="NZ_CP021455.1"/>
</dbReference>
<evidence type="ECO:0000313" key="1">
    <source>
        <dbReference type="EMBL" id="ARU06427.1"/>
    </source>
</evidence>
<dbReference type="AlphaFoldDB" id="A0A1Y0ERZ7"/>
<keyword evidence="2" id="KW-1185">Reference proteome</keyword>
<dbReference type="Proteomes" id="UP000196138">
    <property type="component" value="Chromosome"/>
</dbReference>
<organism evidence="1 2">
    <name type="scientific">Comamonas serinivorans</name>
    <dbReference type="NCBI Taxonomy" id="1082851"/>
    <lineage>
        <taxon>Bacteria</taxon>
        <taxon>Pseudomonadati</taxon>
        <taxon>Pseudomonadota</taxon>
        <taxon>Betaproteobacteria</taxon>
        <taxon>Burkholderiales</taxon>
        <taxon>Comamonadaceae</taxon>
        <taxon>Comamonas</taxon>
    </lineage>
</organism>
<name>A0A1Y0ERZ7_9BURK</name>
<dbReference type="EMBL" id="CP021455">
    <property type="protein sequence ID" value="ARU06427.1"/>
    <property type="molecule type" value="Genomic_DNA"/>
</dbReference>
<dbReference type="Pfam" id="PF08895">
    <property type="entry name" value="DUF1840"/>
    <property type="match status" value="1"/>
</dbReference>
<protein>
    <recommendedName>
        <fullName evidence="3">DUF1840 domain-containing protein</fullName>
    </recommendedName>
</protein>
<evidence type="ECO:0000313" key="2">
    <source>
        <dbReference type="Proteomes" id="UP000196138"/>
    </source>
</evidence>
<gene>
    <name evidence="1" type="ORF">CCO03_18755</name>
</gene>
<dbReference type="InterPro" id="IPR014991">
    <property type="entry name" value="DUF1840"/>
</dbReference>
<dbReference type="OrthoDB" id="5296629at2"/>
<evidence type="ECO:0008006" key="3">
    <source>
        <dbReference type="Google" id="ProtNLM"/>
    </source>
</evidence>
<reference evidence="1 2" key="1">
    <citation type="submission" date="2017-05" db="EMBL/GenBank/DDBJ databases">
        <authorList>
            <person name="Song R."/>
            <person name="Chenine A.L."/>
            <person name="Ruprecht R.M."/>
        </authorList>
    </citation>
    <scope>NUCLEOTIDE SEQUENCE [LARGE SCALE GENOMIC DNA]</scope>
    <source>
        <strain evidence="1 2">DSM 26136</strain>
    </source>
</reference>
<accession>A0A1Y0ERZ7</accession>
<dbReference type="KEGG" id="cser:CCO03_18755"/>
<sequence length="116" mass="12137">MLYKFKSPAGADVIMNQGPAEHILDVIGKGAGAPGIITVEQIPAAISALRAEVARQEQERAAGKAGHHHAGIDDVAVQVAEEQGKAETVLFSQRVTPLIHLLELSLAEGKGVIWGA</sequence>
<proteinExistence type="predicted"/>